<feature type="compositionally biased region" description="Low complexity" evidence="1">
    <location>
        <begin position="966"/>
        <end position="983"/>
    </location>
</feature>
<dbReference type="EMBL" id="AMGV01000003">
    <property type="protein sequence ID" value="KEF58814.1"/>
    <property type="molecule type" value="Genomic_DNA"/>
</dbReference>
<feature type="compositionally biased region" description="Polar residues" evidence="1">
    <location>
        <begin position="175"/>
        <end position="190"/>
    </location>
</feature>
<feature type="region of interest" description="Disordered" evidence="1">
    <location>
        <begin position="273"/>
        <end position="294"/>
    </location>
</feature>
<feature type="compositionally biased region" description="Basic and acidic residues" evidence="1">
    <location>
        <begin position="1006"/>
        <end position="1019"/>
    </location>
</feature>
<feature type="compositionally biased region" description="Basic and acidic residues" evidence="1">
    <location>
        <begin position="99"/>
        <end position="111"/>
    </location>
</feature>
<dbReference type="VEuPathDB" id="FungiDB:A1O9_03657"/>
<dbReference type="OrthoDB" id="3946750at2759"/>
<keyword evidence="2" id="KW-0472">Membrane</keyword>
<accession>A0A072PFE6</accession>
<name>A0A072PFE6_9EURO</name>
<feature type="region of interest" description="Disordered" evidence="1">
    <location>
        <begin position="778"/>
        <end position="813"/>
    </location>
</feature>
<evidence type="ECO:0000256" key="1">
    <source>
        <dbReference type="SAM" id="MobiDB-lite"/>
    </source>
</evidence>
<feature type="compositionally biased region" description="Basic and acidic residues" evidence="1">
    <location>
        <begin position="605"/>
        <end position="615"/>
    </location>
</feature>
<feature type="non-terminal residue" evidence="3">
    <location>
        <position position="1099"/>
    </location>
</feature>
<feature type="transmembrane region" description="Helical" evidence="2">
    <location>
        <begin position="1040"/>
        <end position="1061"/>
    </location>
</feature>
<feature type="region of interest" description="Disordered" evidence="1">
    <location>
        <begin position="89"/>
        <end position="111"/>
    </location>
</feature>
<feature type="region of interest" description="Disordered" evidence="1">
    <location>
        <begin position="417"/>
        <end position="448"/>
    </location>
</feature>
<feature type="non-terminal residue" evidence="3">
    <location>
        <position position="1"/>
    </location>
</feature>
<dbReference type="RefSeq" id="XP_013261404.1">
    <property type="nucleotide sequence ID" value="XM_013405950.1"/>
</dbReference>
<keyword evidence="4" id="KW-1185">Reference proteome</keyword>
<dbReference type="AlphaFoldDB" id="A0A072PFE6"/>
<reference evidence="3 4" key="1">
    <citation type="submission" date="2013-03" db="EMBL/GenBank/DDBJ databases">
        <title>The Genome Sequence of Exophiala aquamarina CBS 119918.</title>
        <authorList>
            <consortium name="The Broad Institute Genomics Platform"/>
            <person name="Cuomo C."/>
            <person name="de Hoog S."/>
            <person name="Gorbushina A."/>
            <person name="Walker B."/>
            <person name="Young S.K."/>
            <person name="Zeng Q."/>
            <person name="Gargeya S."/>
            <person name="Fitzgerald M."/>
            <person name="Haas B."/>
            <person name="Abouelleil A."/>
            <person name="Allen A.W."/>
            <person name="Alvarado L."/>
            <person name="Arachchi H.M."/>
            <person name="Berlin A.M."/>
            <person name="Chapman S.B."/>
            <person name="Gainer-Dewar J."/>
            <person name="Goldberg J."/>
            <person name="Griggs A."/>
            <person name="Gujja S."/>
            <person name="Hansen M."/>
            <person name="Howarth C."/>
            <person name="Imamovic A."/>
            <person name="Ireland A."/>
            <person name="Larimer J."/>
            <person name="McCowan C."/>
            <person name="Murphy C."/>
            <person name="Pearson M."/>
            <person name="Poon T.W."/>
            <person name="Priest M."/>
            <person name="Roberts A."/>
            <person name="Saif S."/>
            <person name="Shea T."/>
            <person name="Sisk P."/>
            <person name="Sykes S."/>
            <person name="Wortman J."/>
            <person name="Nusbaum C."/>
            <person name="Birren B."/>
        </authorList>
    </citation>
    <scope>NUCLEOTIDE SEQUENCE [LARGE SCALE GENOMIC DNA]</scope>
    <source>
        <strain evidence="3 4">CBS 119918</strain>
    </source>
</reference>
<feature type="compositionally biased region" description="Low complexity" evidence="1">
    <location>
        <begin position="928"/>
        <end position="946"/>
    </location>
</feature>
<dbReference type="HOGENOM" id="CLU_280342_0_0_1"/>
<evidence type="ECO:0000313" key="4">
    <source>
        <dbReference type="Proteomes" id="UP000027920"/>
    </source>
</evidence>
<sequence length="1099" mass="122650">CLRTNIQRTTQIHAAQIRMLWWWSRQPIEWQPWCDADQQERVRRHHRLMRHKYAKAWRRKAMWERDDSQPWSWRSARWLINNRCYERPISATSPPQPPVDKEQEDPLARRSDPHYNLSFRAFVDYIDREVARDPYGVLFGKHLESPPSTNNSSWTSFSWMFESKARDAKEPIYNTSQEPLSSQPGASSNERIPINSHPITPPSKISVPGSKPDAVEEYEYDPITMRNVPKTKNTEFLPKQPFLQSLFSEHGVDIPVKIYQPHKVFGYSSKASSRASSQVEVSQGPKAQLESSTKSEISSLMARTKGNSINTTAQFTDVSPDQEVEALTADSVAKTRSQQSAEPDDHAPLFSGTTYAARSFSPDSASTPTSDWLSKEGFRTAGESTTNEKQIDDNVVKISDQKVESKLEPALDRMRVAAAESGTSSDSVRLEPSIDRHAGKASEGRRTRLEATRGATMLDWESEDDVDLLRASDVRAGTRSARVSKQQLEKSKRKTRFELESNFAKNQANSNEADNLDENNKAAGQISKGLASIWNHIKEYPSGIVSRTMQSMNTFNDDYKKYVKPSSASNLTEKLVFKGENLSKTPSIYRATTKHNTDTLPTSPDVEKEEKERSSRIERLRAATEEMKKDNEVINAQLSRLAADIKVIYEEECGPIGTQPTSTSGDSVVRRHKQKAAVDTSEDWDVEDTQSEKAIQEAEAELHTMKNGFQDTEAEHGKSAKLRAVMDGTKELRRELHETGMAIRAIESGRPQTVWNTPTASSTNFGKKRMELTDRRATVKKSEEDNGERIQLNLNEHEPTKPTLSGPPKEELPQEVPGPVFTPSQSPIWNDEQPPPIEDLKEKSAESTYVVLAQDGSTGKIEMSPLNNVPMSSDKAVSPILVLSKLHRASDYLVHFERLERSGYELYTGSKNMLIFRKQHPGEVREASPLSTDSSSAPSNSLAVDSVSPPKQTATVLDELPSEVDPSPGSAAPAAAPNQPAKQPEQHMLKSRVRRQEQVFSGTMRPGEDPTRESNHEESFAPTEPGAALWEKFTLSVKRAVLIAVALGGVAYAIGFVAEGIGAQTQIQNGMGNGQVQGPRKRIVMTGQRPGIYSTESSR</sequence>
<feature type="compositionally biased region" description="Basic and acidic residues" evidence="1">
    <location>
        <begin position="778"/>
        <end position="788"/>
    </location>
</feature>
<proteinExistence type="predicted"/>
<feature type="region of interest" description="Disordered" evidence="1">
    <location>
        <begin position="924"/>
        <end position="1023"/>
    </location>
</feature>
<keyword evidence="2" id="KW-1133">Transmembrane helix</keyword>
<feature type="region of interest" description="Disordered" evidence="1">
    <location>
        <begin position="175"/>
        <end position="212"/>
    </location>
</feature>
<feature type="region of interest" description="Disordered" evidence="1">
    <location>
        <begin position="475"/>
        <end position="517"/>
    </location>
</feature>
<dbReference type="GeneID" id="25278591"/>
<comment type="caution">
    <text evidence="3">The sequence shown here is derived from an EMBL/GenBank/DDBJ whole genome shotgun (WGS) entry which is preliminary data.</text>
</comment>
<evidence type="ECO:0000313" key="3">
    <source>
        <dbReference type="EMBL" id="KEF58814.1"/>
    </source>
</evidence>
<feature type="compositionally biased region" description="Polar residues" evidence="1">
    <location>
        <begin position="503"/>
        <end position="513"/>
    </location>
</feature>
<feature type="compositionally biased region" description="Basic and acidic residues" evidence="1">
    <location>
        <begin position="428"/>
        <end position="448"/>
    </location>
</feature>
<organism evidence="3 4">
    <name type="scientific">Exophiala aquamarina CBS 119918</name>
    <dbReference type="NCBI Taxonomy" id="1182545"/>
    <lineage>
        <taxon>Eukaryota</taxon>
        <taxon>Fungi</taxon>
        <taxon>Dikarya</taxon>
        <taxon>Ascomycota</taxon>
        <taxon>Pezizomycotina</taxon>
        <taxon>Eurotiomycetes</taxon>
        <taxon>Chaetothyriomycetidae</taxon>
        <taxon>Chaetothyriales</taxon>
        <taxon>Herpotrichiellaceae</taxon>
        <taxon>Exophiala</taxon>
    </lineage>
</organism>
<dbReference type="Proteomes" id="UP000027920">
    <property type="component" value="Unassembled WGS sequence"/>
</dbReference>
<protein>
    <submittedName>
        <fullName evidence="3">Uncharacterized protein</fullName>
    </submittedName>
</protein>
<keyword evidence="2" id="KW-0812">Transmembrane</keyword>
<gene>
    <name evidence="3" type="ORF">A1O9_03657</name>
</gene>
<feature type="region of interest" description="Disordered" evidence="1">
    <location>
        <begin position="330"/>
        <end position="351"/>
    </location>
</feature>
<feature type="region of interest" description="Disordered" evidence="1">
    <location>
        <begin position="594"/>
        <end position="615"/>
    </location>
</feature>
<evidence type="ECO:0000256" key="2">
    <source>
        <dbReference type="SAM" id="Phobius"/>
    </source>
</evidence>